<keyword evidence="2" id="KW-0547">Nucleotide-binding</keyword>
<dbReference type="InterPro" id="IPR011009">
    <property type="entry name" value="Kinase-like_dom_sf"/>
</dbReference>
<dbReference type="Pfam" id="PF07714">
    <property type="entry name" value="PK_Tyr_Ser-Thr"/>
    <property type="match status" value="1"/>
</dbReference>
<name>A0AAD7CEK8_9AGAR</name>
<dbReference type="AlphaFoldDB" id="A0AAD7CEK8"/>
<sequence length="716" mass="80243">MSGQLGPVYADSIVFLKSACACSPRGRNELYRLQQSLDSHILSIPLINNVDAIVASLGCRKILRESSARLDLSDSDASGLRDVLRRDEKLIASRLLSILYSKADEDAVLRLEGDTAQSFLDVVQDTIDRGFMIGPEHSRKAQRIIRKLSESCEKLPSSLFVTGVTGRDSHPRFGGGFADVYRALYKDKTVALKHMRQFLRGADLRRINLKFCREALVWKDLHHPYILPFIGIDRDSFPSSLCMVSPWMEHGTVLDYLKDHGHSKVDTLLCEIAQGLQYLHSQNVVHGDLRGSNILINEDWSACLSDFGLSSFSDATTAAHTSTRAGSTFWMSPELISPEKFGLEFIRTRASDVYAFGCVCVELYTGRPPFAKLNQAAALLAIVSGQRPERPSGTPVMSDKLRNFISECWSENPAVRPTADAAVQNVAVPVLRKPKAVLSQQRLFFKLASLKDDTSPPTSPLSKIFGLEPSARERLLERYRHPRQPVPLRISKDAKTRKRDLLLKVSEAPSNDFTPPGETVWLFQECDLARHTAELLGSWLDNSPPERLLGGLKEIHQKCLHSQEFITSQIPWAREAERRNSGVPNRTETVSIRAVKDLDIFAPEVSEEERLLAQLLDASQQLTRVLALYGHKVPTIPDENAAQERLDTEQELKQEPPRLDEKARLAFLSLSVVRLQREINERRPELLAREEALWSLIRDLESQSAAQGINDGSPVH</sequence>
<dbReference type="InterPro" id="IPR001245">
    <property type="entry name" value="Ser-Thr/Tyr_kinase_cat_dom"/>
</dbReference>
<feature type="domain" description="Protein kinase" evidence="5">
    <location>
        <begin position="166"/>
        <end position="431"/>
    </location>
</feature>
<dbReference type="GO" id="GO:0005524">
    <property type="term" value="F:ATP binding"/>
    <property type="evidence" value="ECO:0007669"/>
    <property type="project" value="UniProtKB-KW"/>
</dbReference>
<dbReference type="PANTHER" id="PTHR44329:SF288">
    <property type="entry name" value="MITOGEN-ACTIVATED PROTEIN KINASE KINASE KINASE 20"/>
    <property type="match status" value="1"/>
</dbReference>
<keyword evidence="1" id="KW-0808">Transferase</keyword>
<evidence type="ECO:0000313" key="7">
    <source>
        <dbReference type="Proteomes" id="UP001221142"/>
    </source>
</evidence>
<proteinExistence type="predicted"/>
<dbReference type="Proteomes" id="UP001221142">
    <property type="component" value="Unassembled WGS sequence"/>
</dbReference>
<evidence type="ECO:0000256" key="3">
    <source>
        <dbReference type="ARBA" id="ARBA00022777"/>
    </source>
</evidence>
<keyword evidence="4" id="KW-0067">ATP-binding</keyword>
<keyword evidence="3 6" id="KW-0418">Kinase</keyword>
<evidence type="ECO:0000256" key="4">
    <source>
        <dbReference type="ARBA" id="ARBA00022840"/>
    </source>
</evidence>
<evidence type="ECO:0000256" key="1">
    <source>
        <dbReference type="ARBA" id="ARBA00022679"/>
    </source>
</evidence>
<dbReference type="InterPro" id="IPR000719">
    <property type="entry name" value="Prot_kinase_dom"/>
</dbReference>
<gene>
    <name evidence="6" type="ORF">FB45DRAFT_1098894</name>
</gene>
<dbReference type="EMBL" id="JARKIF010000002">
    <property type="protein sequence ID" value="KAJ7646792.1"/>
    <property type="molecule type" value="Genomic_DNA"/>
</dbReference>
<accession>A0AAD7CEK8</accession>
<evidence type="ECO:0000256" key="2">
    <source>
        <dbReference type="ARBA" id="ARBA00022741"/>
    </source>
</evidence>
<protein>
    <submittedName>
        <fullName evidence="6">Kinase-like domain-containing protein</fullName>
    </submittedName>
</protein>
<dbReference type="Gene3D" id="1.10.510.10">
    <property type="entry name" value="Transferase(Phosphotransferase) domain 1"/>
    <property type="match status" value="1"/>
</dbReference>
<dbReference type="SUPFAM" id="SSF56112">
    <property type="entry name" value="Protein kinase-like (PK-like)"/>
    <property type="match status" value="1"/>
</dbReference>
<dbReference type="PROSITE" id="PS00109">
    <property type="entry name" value="PROTEIN_KINASE_TYR"/>
    <property type="match status" value="1"/>
</dbReference>
<evidence type="ECO:0000313" key="6">
    <source>
        <dbReference type="EMBL" id="KAJ7646792.1"/>
    </source>
</evidence>
<dbReference type="PROSITE" id="PS50011">
    <property type="entry name" value="PROTEIN_KINASE_DOM"/>
    <property type="match status" value="1"/>
</dbReference>
<dbReference type="PANTHER" id="PTHR44329">
    <property type="entry name" value="SERINE/THREONINE-PROTEIN KINASE TNNI3K-RELATED"/>
    <property type="match status" value="1"/>
</dbReference>
<keyword evidence="7" id="KW-1185">Reference proteome</keyword>
<dbReference type="GO" id="GO:0004674">
    <property type="term" value="F:protein serine/threonine kinase activity"/>
    <property type="evidence" value="ECO:0007669"/>
    <property type="project" value="TreeGrafter"/>
</dbReference>
<dbReference type="InterPro" id="IPR051681">
    <property type="entry name" value="Ser/Thr_Kinases-Pseudokinases"/>
</dbReference>
<reference evidence="6" key="1">
    <citation type="submission" date="2023-03" db="EMBL/GenBank/DDBJ databases">
        <title>Massive genome expansion in bonnet fungi (Mycena s.s.) driven by repeated elements and novel gene families across ecological guilds.</title>
        <authorList>
            <consortium name="Lawrence Berkeley National Laboratory"/>
            <person name="Harder C.B."/>
            <person name="Miyauchi S."/>
            <person name="Viragh M."/>
            <person name="Kuo A."/>
            <person name="Thoen E."/>
            <person name="Andreopoulos B."/>
            <person name="Lu D."/>
            <person name="Skrede I."/>
            <person name="Drula E."/>
            <person name="Henrissat B."/>
            <person name="Morin E."/>
            <person name="Kohler A."/>
            <person name="Barry K."/>
            <person name="LaButti K."/>
            <person name="Morin E."/>
            <person name="Salamov A."/>
            <person name="Lipzen A."/>
            <person name="Mereny Z."/>
            <person name="Hegedus B."/>
            <person name="Baldrian P."/>
            <person name="Stursova M."/>
            <person name="Weitz H."/>
            <person name="Taylor A."/>
            <person name="Grigoriev I.V."/>
            <person name="Nagy L.G."/>
            <person name="Martin F."/>
            <person name="Kauserud H."/>
        </authorList>
    </citation>
    <scope>NUCLEOTIDE SEQUENCE</scope>
    <source>
        <strain evidence="6">9284</strain>
    </source>
</reference>
<organism evidence="6 7">
    <name type="scientific">Roridomyces roridus</name>
    <dbReference type="NCBI Taxonomy" id="1738132"/>
    <lineage>
        <taxon>Eukaryota</taxon>
        <taxon>Fungi</taxon>
        <taxon>Dikarya</taxon>
        <taxon>Basidiomycota</taxon>
        <taxon>Agaricomycotina</taxon>
        <taxon>Agaricomycetes</taxon>
        <taxon>Agaricomycetidae</taxon>
        <taxon>Agaricales</taxon>
        <taxon>Marasmiineae</taxon>
        <taxon>Mycenaceae</taxon>
        <taxon>Roridomyces</taxon>
    </lineage>
</organism>
<evidence type="ECO:0000259" key="5">
    <source>
        <dbReference type="PROSITE" id="PS50011"/>
    </source>
</evidence>
<dbReference type="InterPro" id="IPR008266">
    <property type="entry name" value="Tyr_kinase_AS"/>
</dbReference>
<comment type="caution">
    <text evidence="6">The sequence shown here is derived from an EMBL/GenBank/DDBJ whole genome shotgun (WGS) entry which is preliminary data.</text>
</comment>